<organism evidence="2 3">
    <name type="scientific">Pholiota conissans</name>
    <dbReference type="NCBI Taxonomy" id="109636"/>
    <lineage>
        <taxon>Eukaryota</taxon>
        <taxon>Fungi</taxon>
        <taxon>Dikarya</taxon>
        <taxon>Basidiomycota</taxon>
        <taxon>Agaricomycotina</taxon>
        <taxon>Agaricomycetes</taxon>
        <taxon>Agaricomycetidae</taxon>
        <taxon>Agaricales</taxon>
        <taxon>Agaricineae</taxon>
        <taxon>Strophariaceae</taxon>
        <taxon>Pholiota</taxon>
    </lineage>
</organism>
<dbReference type="AlphaFoldDB" id="A0A9P6CVX7"/>
<protein>
    <submittedName>
        <fullName evidence="2">Uncharacterized protein</fullName>
    </submittedName>
</protein>
<gene>
    <name evidence="2" type="ORF">BDN70DRAFT_831367</name>
</gene>
<name>A0A9P6CVX7_9AGAR</name>
<evidence type="ECO:0000313" key="3">
    <source>
        <dbReference type="Proteomes" id="UP000807469"/>
    </source>
</evidence>
<sequence length="176" mass="19763">MEDKPIPKSYPQASSSNTPQHPQTIPIAFISGPQDIDAAYFETHYIPPIKNAIAQGHRFILGPSRGVDAFALDYLRKSGLPTSRIRLYLNTSEETRVKPIFRRFEEAGGSVVMVKGGHAERDEMMTRNSHYDILRNRTEEEARALYGELYMKNVSGAEMNALRRKSGVGLVLPKSQ</sequence>
<dbReference type="EMBL" id="MU155181">
    <property type="protein sequence ID" value="KAF9481237.1"/>
    <property type="molecule type" value="Genomic_DNA"/>
</dbReference>
<keyword evidence="3" id="KW-1185">Reference proteome</keyword>
<feature type="compositionally biased region" description="Polar residues" evidence="1">
    <location>
        <begin position="11"/>
        <end position="23"/>
    </location>
</feature>
<evidence type="ECO:0000256" key="1">
    <source>
        <dbReference type="SAM" id="MobiDB-lite"/>
    </source>
</evidence>
<reference evidence="2" key="1">
    <citation type="submission" date="2020-11" db="EMBL/GenBank/DDBJ databases">
        <authorList>
            <consortium name="DOE Joint Genome Institute"/>
            <person name="Ahrendt S."/>
            <person name="Riley R."/>
            <person name="Andreopoulos W."/>
            <person name="Labutti K."/>
            <person name="Pangilinan J."/>
            <person name="Ruiz-Duenas F.J."/>
            <person name="Barrasa J.M."/>
            <person name="Sanchez-Garcia M."/>
            <person name="Camarero S."/>
            <person name="Miyauchi S."/>
            <person name="Serrano A."/>
            <person name="Linde D."/>
            <person name="Babiker R."/>
            <person name="Drula E."/>
            <person name="Ayuso-Fernandez I."/>
            <person name="Pacheco R."/>
            <person name="Padilla G."/>
            <person name="Ferreira P."/>
            <person name="Barriuso J."/>
            <person name="Kellner H."/>
            <person name="Castanera R."/>
            <person name="Alfaro M."/>
            <person name="Ramirez L."/>
            <person name="Pisabarro A.G."/>
            <person name="Kuo A."/>
            <person name="Tritt A."/>
            <person name="Lipzen A."/>
            <person name="He G."/>
            <person name="Yan M."/>
            <person name="Ng V."/>
            <person name="Cullen D."/>
            <person name="Martin F."/>
            <person name="Rosso M.-N."/>
            <person name="Henrissat B."/>
            <person name="Hibbett D."/>
            <person name="Martinez A.T."/>
            <person name="Grigoriev I.V."/>
        </authorList>
    </citation>
    <scope>NUCLEOTIDE SEQUENCE</scope>
    <source>
        <strain evidence="2">CIRM-BRFM 674</strain>
    </source>
</reference>
<proteinExistence type="predicted"/>
<dbReference type="OrthoDB" id="5422905at2759"/>
<accession>A0A9P6CVX7</accession>
<feature type="region of interest" description="Disordered" evidence="1">
    <location>
        <begin position="1"/>
        <end position="23"/>
    </location>
</feature>
<dbReference type="Proteomes" id="UP000807469">
    <property type="component" value="Unassembled WGS sequence"/>
</dbReference>
<evidence type="ECO:0000313" key="2">
    <source>
        <dbReference type="EMBL" id="KAF9481237.1"/>
    </source>
</evidence>
<comment type="caution">
    <text evidence="2">The sequence shown here is derived from an EMBL/GenBank/DDBJ whole genome shotgun (WGS) entry which is preliminary data.</text>
</comment>